<sequence>MKILMLSQYWYPENGVPQRRWTWLSKILVDAGHEVTVIAPPPHYQRKIELKRWWADRKARVPLEPEEGPSGERIIRSGFFPAGPSLTQRAINQATVALGAVWVAARKKGDLRGYKPDLIIGTVPALPTAAATRIVATIMRRPYLIDLRDAWPDLLQQSDQWNKGTGTTSLREKVLKRGPLQVVSVTTKIVLNDALRNAAGITVTSSHLADELQKRTALHTDGASPECVTIRNVFPPLSDRNVDLERTHDDGLNVLYAGTLGRAQNLSNALEAAKIAQDQGVAINLQFVGAGVAREQLTTKARELGVNASFERRYPAEEMGEFYDWADTALVHLTDWEPLSRAVPSKTYELMAQKVHISGVVAGEAAELILTHGAGDIVEPENPQALAELWMELATHPERLKINGDGPQWVRQQRESIAPERLLSLVERATNR</sequence>
<protein>
    <submittedName>
        <fullName evidence="5">Glycosyltransferase involved in cell wall biosynthesis</fullName>
    </submittedName>
</protein>
<reference evidence="5" key="1">
    <citation type="submission" date="2023-07" db="EMBL/GenBank/DDBJ databases">
        <title>Sequencing the genomes of 1000 actinobacteria strains.</title>
        <authorList>
            <person name="Klenk H.-P."/>
        </authorList>
    </citation>
    <scope>NUCLEOTIDE SEQUENCE</scope>
    <source>
        <strain evidence="5">DSM 107476</strain>
    </source>
</reference>
<evidence type="ECO:0000259" key="3">
    <source>
        <dbReference type="Pfam" id="PF00534"/>
    </source>
</evidence>
<evidence type="ECO:0000256" key="1">
    <source>
        <dbReference type="ARBA" id="ARBA00022676"/>
    </source>
</evidence>
<comment type="caution">
    <text evidence="5">The sequence shown here is derived from an EMBL/GenBank/DDBJ whole genome shotgun (WGS) entry which is preliminary data.</text>
</comment>
<dbReference type="PANTHER" id="PTHR45947">
    <property type="entry name" value="SULFOQUINOVOSYL TRANSFERASE SQD2"/>
    <property type="match status" value="1"/>
</dbReference>
<dbReference type="Proteomes" id="UP001180840">
    <property type="component" value="Unassembled WGS sequence"/>
</dbReference>
<evidence type="ECO:0000313" key="6">
    <source>
        <dbReference type="Proteomes" id="UP001180840"/>
    </source>
</evidence>
<dbReference type="InterPro" id="IPR001296">
    <property type="entry name" value="Glyco_trans_1"/>
</dbReference>
<name>A0ABU2A197_9CORY</name>
<organism evidence="5 6">
    <name type="scientific">Corynebacterium guangdongense</name>
    <dbReference type="NCBI Taxonomy" id="1783348"/>
    <lineage>
        <taxon>Bacteria</taxon>
        <taxon>Bacillati</taxon>
        <taxon>Actinomycetota</taxon>
        <taxon>Actinomycetes</taxon>
        <taxon>Mycobacteriales</taxon>
        <taxon>Corynebacteriaceae</taxon>
        <taxon>Corynebacterium</taxon>
    </lineage>
</organism>
<dbReference type="SUPFAM" id="SSF53756">
    <property type="entry name" value="UDP-Glycosyltransferase/glycogen phosphorylase"/>
    <property type="match status" value="1"/>
</dbReference>
<keyword evidence="6" id="KW-1185">Reference proteome</keyword>
<evidence type="ECO:0000313" key="5">
    <source>
        <dbReference type="EMBL" id="MDR7329898.1"/>
    </source>
</evidence>
<evidence type="ECO:0000259" key="4">
    <source>
        <dbReference type="Pfam" id="PF13579"/>
    </source>
</evidence>
<dbReference type="RefSeq" id="WP_290195093.1">
    <property type="nucleotide sequence ID" value="NZ_CP047654.1"/>
</dbReference>
<dbReference type="InterPro" id="IPR028098">
    <property type="entry name" value="Glyco_trans_4-like_N"/>
</dbReference>
<dbReference type="Pfam" id="PF13579">
    <property type="entry name" value="Glyco_trans_4_4"/>
    <property type="match status" value="1"/>
</dbReference>
<dbReference type="EMBL" id="JAVDXZ010000001">
    <property type="protein sequence ID" value="MDR7329898.1"/>
    <property type="molecule type" value="Genomic_DNA"/>
</dbReference>
<dbReference type="Pfam" id="PF00534">
    <property type="entry name" value="Glycos_transf_1"/>
    <property type="match status" value="1"/>
</dbReference>
<feature type="domain" description="Glycosyltransferase subfamily 4-like N-terminal" evidence="4">
    <location>
        <begin position="18"/>
        <end position="213"/>
    </location>
</feature>
<dbReference type="CDD" id="cd03794">
    <property type="entry name" value="GT4_WbuB-like"/>
    <property type="match status" value="1"/>
</dbReference>
<feature type="domain" description="Glycosyl transferase family 1" evidence="3">
    <location>
        <begin position="252"/>
        <end position="398"/>
    </location>
</feature>
<keyword evidence="1" id="KW-0328">Glycosyltransferase</keyword>
<gene>
    <name evidence="5" type="ORF">J2S39_001574</name>
</gene>
<dbReference type="InterPro" id="IPR050194">
    <property type="entry name" value="Glycosyltransferase_grp1"/>
</dbReference>
<dbReference type="PANTHER" id="PTHR45947:SF3">
    <property type="entry name" value="SULFOQUINOVOSYL TRANSFERASE SQD2"/>
    <property type="match status" value="1"/>
</dbReference>
<accession>A0ABU2A197</accession>
<proteinExistence type="predicted"/>
<evidence type="ECO:0000256" key="2">
    <source>
        <dbReference type="ARBA" id="ARBA00022679"/>
    </source>
</evidence>
<keyword evidence="2" id="KW-0808">Transferase</keyword>
<dbReference type="Gene3D" id="3.40.50.2000">
    <property type="entry name" value="Glycogen Phosphorylase B"/>
    <property type="match status" value="2"/>
</dbReference>